<dbReference type="EMBL" id="MFKX01000029">
    <property type="protein sequence ID" value="OGG57369.1"/>
    <property type="molecule type" value="Genomic_DNA"/>
</dbReference>
<organism evidence="1 2">
    <name type="scientific">Candidatus Kaiserbacteria bacterium RIFCSPHIGHO2_01_FULL_55_17</name>
    <dbReference type="NCBI Taxonomy" id="1798484"/>
    <lineage>
        <taxon>Bacteria</taxon>
        <taxon>Candidatus Kaiseribacteriota</taxon>
    </lineage>
</organism>
<accession>A0A1F6D7F9</accession>
<dbReference type="InterPro" id="IPR029063">
    <property type="entry name" value="SAM-dependent_MTases_sf"/>
</dbReference>
<sequence>MTALESKSPEGLPASLEIVDRPEAYWELLDRITEDKPRVGSVNLVSAPAVTGFEDVLGESLGTGFWENTPRTVHQLAFAISISAQPTVGEFLKNKDASPRDLIKAFRDNKVLAGLKIMDLGCGKPNFALAAHALGASMYTADINDLDLRDKRQLERHIVLNLNQPDATQILFDGTGGNFDLITGSTVFGTPTTPKGVSRPKSKKIIDVGNTLLKEGGYLDYPLVIPDYGDKVIRKKAQA</sequence>
<evidence type="ECO:0008006" key="3">
    <source>
        <dbReference type="Google" id="ProtNLM"/>
    </source>
</evidence>
<dbReference type="AlphaFoldDB" id="A0A1F6D7F9"/>
<dbReference type="Proteomes" id="UP000177958">
    <property type="component" value="Unassembled WGS sequence"/>
</dbReference>
<reference evidence="1 2" key="1">
    <citation type="journal article" date="2016" name="Nat. Commun.">
        <title>Thousands of microbial genomes shed light on interconnected biogeochemical processes in an aquifer system.</title>
        <authorList>
            <person name="Anantharaman K."/>
            <person name="Brown C.T."/>
            <person name="Hug L.A."/>
            <person name="Sharon I."/>
            <person name="Castelle C.J."/>
            <person name="Probst A.J."/>
            <person name="Thomas B.C."/>
            <person name="Singh A."/>
            <person name="Wilkins M.J."/>
            <person name="Karaoz U."/>
            <person name="Brodie E.L."/>
            <person name="Williams K.H."/>
            <person name="Hubbard S.S."/>
            <person name="Banfield J.F."/>
        </authorList>
    </citation>
    <scope>NUCLEOTIDE SEQUENCE [LARGE SCALE GENOMIC DNA]</scope>
</reference>
<proteinExistence type="predicted"/>
<evidence type="ECO:0000313" key="1">
    <source>
        <dbReference type="EMBL" id="OGG57369.1"/>
    </source>
</evidence>
<evidence type="ECO:0000313" key="2">
    <source>
        <dbReference type="Proteomes" id="UP000177958"/>
    </source>
</evidence>
<gene>
    <name evidence="1" type="ORF">A2853_02530</name>
</gene>
<dbReference type="Gene3D" id="3.40.50.150">
    <property type="entry name" value="Vaccinia Virus protein VP39"/>
    <property type="match status" value="1"/>
</dbReference>
<name>A0A1F6D7F9_9BACT</name>
<dbReference type="SUPFAM" id="SSF53335">
    <property type="entry name" value="S-adenosyl-L-methionine-dependent methyltransferases"/>
    <property type="match status" value="1"/>
</dbReference>
<comment type="caution">
    <text evidence="1">The sequence shown here is derived from an EMBL/GenBank/DDBJ whole genome shotgun (WGS) entry which is preliminary data.</text>
</comment>
<protein>
    <recommendedName>
        <fullName evidence="3">Methyltransferase domain-containing protein</fullName>
    </recommendedName>
</protein>